<feature type="compositionally biased region" description="Polar residues" evidence="1">
    <location>
        <begin position="139"/>
        <end position="148"/>
    </location>
</feature>
<protein>
    <submittedName>
        <fullName evidence="2">Uncharacterized protein</fullName>
    </submittedName>
</protein>
<dbReference type="EMBL" id="JAKOGI010000098">
    <property type="protein sequence ID" value="KAJ8444412.1"/>
    <property type="molecule type" value="Genomic_DNA"/>
</dbReference>
<name>A0A9Q1KJJ1_9CARY</name>
<feature type="region of interest" description="Disordered" evidence="1">
    <location>
        <begin position="122"/>
        <end position="148"/>
    </location>
</feature>
<sequence length="219" mass="25076">MGMVLLWEAVVAEERWLCMCYGGKLDDGGARKVTYVGGWMKCIVLQEGVRLEEVRRMVSEITSDVLTVHKLWYSLKHDRGMGNDERGYLYVGDSDGPKRRAQKATWSYDHGVVYGRSDKDRDDMVQESHKGTGLKRWRSSTPQPGNSSNIVRNYGMRLGLCSYWVVNCDPTPTPICIVMIKFSFAYSVLACLPNRRQMFTMVNHTLQPVNPWVTDRLQL</sequence>
<evidence type="ECO:0000313" key="2">
    <source>
        <dbReference type="EMBL" id="KAJ8444412.1"/>
    </source>
</evidence>
<evidence type="ECO:0000313" key="3">
    <source>
        <dbReference type="Proteomes" id="UP001153076"/>
    </source>
</evidence>
<proteinExistence type="predicted"/>
<comment type="caution">
    <text evidence="2">The sequence shown here is derived from an EMBL/GenBank/DDBJ whole genome shotgun (WGS) entry which is preliminary data.</text>
</comment>
<gene>
    <name evidence="2" type="ORF">Cgig2_005934</name>
</gene>
<accession>A0A9Q1KJJ1</accession>
<dbReference type="AlphaFoldDB" id="A0A9Q1KJJ1"/>
<keyword evidence="3" id="KW-1185">Reference proteome</keyword>
<evidence type="ECO:0000256" key="1">
    <source>
        <dbReference type="SAM" id="MobiDB-lite"/>
    </source>
</evidence>
<reference evidence="2" key="1">
    <citation type="submission" date="2022-04" db="EMBL/GenBank/DDBJ databases">
        <title>Carnegiea gigantea Genome sequencing and assembly v2.</title>
        <authorList>
            <person name="Copetti D."/>
            <person name="Sanderson M.J."/>
            <person name="Burquez A."/>
            <person name="Wojciechowski M.F."/>
        </authorList>
    </citation>
    <scope>NUCLEOTIDE SEQUENCE</scope>
    <source>
        <strain evidence="2">SGP5-SGP5p</strain>
        <tissue evidence="2">Aerial part</tissue>
    </source>
</reference>
<dbReference type="Proteomes" id="UP001153076">
    <property type="component" value="Unassembled WGS sequence"/>
</dbReference>
<organism evidence="2 3">
    <name type="scientific">Carnegiea gigantea</name>
    <dbReference type="NCBI Taxonomy" id="171969"/>
    <lineage>
        <taxon>Eukaryota</taxon>
        <taxon>Viridiplantae</taxon>
        <taxon>Streptophyta</taxon>
        <taxon>Embryophyta</taxon>
        <taxon>Tracheophyta</taxon>
        <taxon>Spermatophyta</taxon>
        <taxon>Magnoliopsida</taxon>
        <taxon>eudicotyledons</taxon>
        <taxon>Gunneridae</taxon>
        <taxon>Pentapetalae</taxon>
        <taxon>Caryophyllales</taxon>
        <taxon>Cactineae</taxon>
        <taxon>Cactaceae</taxon>
        <taxon>Cactoideae</taxon>
        <taxon>Echinocereeae</taxon>
        <taxon>Carnegiea</taxon>
    </lineage>
</organism>